<protein>
    <submittedName>
        <fullName evidence="3">Protein involved in polysaccharide intercellular adhesin (PIA) synthesis/biofilm formation</fullName>
    </submittedName>
</protein>
<dbReference type="InterPro" id="IPR002656">
    <property type="entry name" value="Acyl_transf_3_dom"/>
</dbReference>
<dbReference type="eggNOG" id="COG3936">
    <property type="taxonomic scope" value="Bacteria"/>
</dbReference>
<keyword evidence="4" id="KW-1185">Reference proteome</keyword>
<keyword evidence="1" id="KW-1133">Transmembrane helix</keyword>
<evidence type="ECO:0000256" key="1">
    <source>
        <dbReference type="SAM" id="Phobius"/>
    </source>
</evidence>
<dbReference type="EMBL" id="CP003261">
    <property type="protein sequence ID" value="AGK95415.1"/>
    <property type="molecule type" value="Genomic_DNA"/>
</dbReference>
<accession>R4K700</accession>
<feature type="transmembrane region" description="Helical" evidence="1">
    <location>
        <begin position="46"/>
        <end position="66"/>
    </location>
</feature>
<feature type="transmembrane region" description="Helical" evidence="1">
    <location>
        <begin position="290"/>
        <end position="310"/>
    </location>
</feature>
<dbReference type="Proteomes" id="UP000013523">
    <property type="component" value="Chromosome"/>
</dbReference>
<gene>
    <name evidence="3" type="ORF">Clopa_0353</name>
</gene>
<evidence type="ECO:0000259" key="2">
    <source>
        <dbReference type="Pfam" id="PF01757"/>
    </source>
</evidence>
<feature type="transmembrane region" description="Helical" evidence="1">
    <location>
        <begin position="117"/>
        <end position="139"/>
    </location>
</feature>
<sequence>MHITLNYMVVLYISLIVILPLLLLVESKTFKFNTYNSNYLAKNNTDILKGLSVVIIIFHHLSLFLTNGGIYKTVISKVGFLAVSIFLFVSGYGLMVQFARKKNEYFKGYFKNKILKLYLVFFFSNIICTILSNVILNAQYNFVDIIKSSLLMNFADGRVLWFVAVILYFYIAFYIAFKFFKNNTAVIVIFISWILWIGLNIALHHGAWYYNSAISFPVGIIFGKYADQIFAFAKKYYLILTSGSLILFLLSMAAYIKGIDKLQFIIPILFTFVIVLLLMKVSLKSRFFNFMNGISFEFYLFQILALNIVFQTDNKTSSLYFFLAFLITVVLSKILNVFIGFIFNFIPKRLMKEDRLEV</sequence>
<keyword evidence="1" id="KW-0812">Transmembrane</keyword>
<dbReference type="KEGG" id="cpas:Clopa_0353"/>
<feature type="transmembrane region" description="Helical" evidence="1">
    <location>
        <begin position="159"/>
        <end position="177"/>
    </location>
</feature>
<feature type="transmembrane region" description="Helical" evidence="1">
    <location>
        <begin position="262"/>
        <end position="283"/>
    </location>
</feature>
<feature type="domain" description="Acyltransferase 3" evidence="2">
    <location>
        <begin position="46"/>
        <end position="334"/>
    </location>
</feature>
<feature type="transmembrane region" description="Helical" evidence="1">
    <location>
        <begin position="322"/>
        <end position="346"/>
    </location>
</feature>
<reference evidence="3 4" key="1">
    <citation type="submission" date="2012-01" db="EMBL/GenBank/DDBJ databases">
        <title>Complete sequence of chromosome of Clostridium pasteurianum BC1.</title>
        <authorList>
            <consortium name="US DOE Joint Genome Institute"/>
            <person name="Lucas S."/>
            <person name="Han J."/>
            <person name="Lapidus A."/>
            <person name="Cheng J.-F."/>
            <person name="Goodwin L."/>
            <person name="Pitluck S."/>
            <person name="Peters L."/>
            <person name="Mikhailova N."/>
            <person name="Teshima H."/>
            <person name="Detter J.C."/>
            <person name="Han C."/>
            <person name="Tapia R."/>
            <person name="Land M."/>
            <person name="Hauser L."/>
            <person name="Kyrpides N."/>
            <person name="Ivanova N."/>
            <person name="Pagani I."/>
            <person name="Dunn J."/>
            <person name="Taghavi S."/>
            <person name="Francis A."/>
            <person name="van der Lelie D."/>
            <person name="Woyke T."/>
        </authorList>
    </citation>
    <scope>NUCLEOTIDE SEQUENCE [LARGE SCALE GENOMIC DNA]</scope>
    <source>
        <strain evidence="3 4">BC1</strain>
    </source>
</reference>
<dbReference type="PATRIC" id="fig|86416.3.peg.330"/>
<dbReference type="AlphaFoldDB" id="R4K700"/>
<feature type="transmembrane region" description="Helical" evidence="1">
    <location>
        <begin position="78"/>
        <end position="96"/>
    </location>
</feature>
<feature type="transmembrane region" description="Helical" evidence="1">
    <location>
        <begin position="6"/>
        <end position="25"/>
    </location>
</feature>
<dbReference type="Pfam" id="PF01757">
    <property type="entry name" value="Acyl_transf_3"/>
    <property type="match status" value="1"/>
</dbReference>
<feature type="transmembrane region" description="Helical" evidence="1">
    <location>
        <begin position="237"/>
        <end position="256"/>
    </location>
</feature>
<organism evidence="3 4">
    <name type="scientific">Clostridium pasteurianum BC1</name>
    <dbReference type="NCBI Taxonomy" id="86416"/>
    <lineage>
        <taxon>Bacteria</taxon>
        <taxon>Bacillati</taxon>
        <taxon>Bacillota</taxon>
        <taxon>Clostridia</taxon>
        <taxon>Eubacteriales</taxon>
        <taxon>Clostridiaceae</taxon>
        <taxon>Clostridium</taxon>
    </lineage>
</organism>
<feature type="transmembrane region" description="Helical" evidence="1">
    <location>
        <begin position="184"/>
        <end position="202"/>
    </location>
</feature>
<proteinExistence type="predicted"/>
<keyword evidence="1" id="KW-0472">Membrane</keyword>
<dbReference type="STRING" id="86416.Clopa_0353"/>
<evidence type="ECO:0000313" key="3">
    <source>
        <dbReference type="EMBL" id="AGK95415.1"/>
    </source>
</evidence>
<dbReference type="OrthoDB" id="2005627at2"/>
<dbReference type="GO" id="GO:0016747">
    <property type="term" value="F:acyltransferase activity, transferring groups other than amino-acyl groups"/>
    <property type="evidence" value="ECO:0007669"/>
    <property type="project" value="InterPro"/>
</dbReference>
<evidence type="ECO:0000313" key="4">
    <source>
        <dbReference type="Proteomes" id="UP000013523"/>
    </source>
</evidence>
<dbReference type="HOGENOM" id="CLU_063834_1_0_9"/>
<feature type="transmembrane region" description="Helical" evidence="1">
    <location>
        <begin position="208"/>
        <end position="225"/>
    </location>
</feature>
<name>R4K700_CLOPA</name>